<sequence>MRPPITVGIDGFPESPHAAHWAAHEALLRDLPLRLVHAWVLLAPTDTGVLSEEHLPRGMDQNYWARRLLSDTVQELRHAHPGLNVTAELLPRDAVTALLAACADAEMLVLGSRGRGTLTAYLLGSTGRQLLARGVRPMVLVHADDAGRSPDVTVGLGLRRPYDEVLAFAFDEAARRGGALRAVHAGARRADADAAAAVGAALRPWREKYPGVPVAEDITAERPGRAVVRAAADSGLLVLGRDEHGAVPRVGSVTHAAVHHAPCPVAVVPSG</sequence>
<dbReference type="InterPro" id="IPR006015">
    <property type="entry name" value="Universal_stress_UspA"/>
</dbReference>
<name>A0ABS1NFZ0_9ACTN</name>
<dbReference type="Proteomes" id="UP000634229">
    <property type="component" value="Unassembled WGS sequence"/>
</dbReference>
<protein>
    <submittedName>
        <fullName evidence="3">Universal stress protein</fullName>
    </submittedName>
</protein>
<dbReference type="SUPFAM" id="SSF52402">
    <property type="entry name" value="Adenine nucleotide alpha hydrolases-like"/>
    <property type="match status" value="2"/>
</dbReference>
<organism evidence="3 4">
    <name type="scientific">Streptomyces coffeae</name>
    <dbReference type="NCBI Taxonomy" id="621382"/>
    <lineage>
        <taxon>Bacteria</taxon>
        <taxon>Bacillati</taxon>
        <taxon>Actinomycetota</taxon>
        <taxon>Actinomycetes</taxon>
        <taxon>Kitasatosporales</taxon>
        <taxon>Streptomycetaceae</taxon>
        <taxon>Streptomyces</taxon>
    </lineage>
</organism>
<dbReference type="RefSeq" id="WP_201876213.1">
    <property type="nucleotide sequence ID" value="NZ_JAERRF010000010.1"/>
</dbReference>
<comment type="similarity">
    <text evidence="1">Belongs to the universal stress protein A family.</text>
</comment>
<dbReference type="PANTHER" id="PTHR46553:SF3">
    <property type="entry name" value="ADENINE NUCLEOTIDE ALPHA HYDROLASES-LIKE SUPERFAMILY PROTEIN"/>
    <property type="match status" value="1"/>
</dbReference>
<dbReference type="Gene3D" id="3.40.50.620">
    <property type="entry name" value="HUPs"/>
    <property type="match status" value="2"/>
</dbReference>
<evidence type="ECO:0000256" key="1">
    <source>
        <dbReference type="ARBA" id="ARBA00008791"/>
    </source>
</evidence>
<dbReference type="InterPro" id="IPR014729">
    <property type="entry name" value="Rossmann-like_a/b/a_fold"/>
</dbReference>
<evidence type="ECO:0000313" key="3">
    <source>
        <dbReference type="EMBL" id="MBL1098815.1"/>
    </source>
</evidence>
<comment type="caution">
    <text evidence="3">The sequence shown here is derived from an EMBL/GenBank/DDBJ whole genome shotgun (WGS) entry which is preliminary data.</text>
</comment>
<evidence type="ECO:0000313" key="4">
    <source>
        <dbReference type="Proteomes" id="UP000634229"/>
    </source>
</evidence>
<feature type="domain" description="UspA" evidence="2">
    <location>
        <begin position="1"/>
        <end position="142"/>
    </location>
</feature>
<keyword evidence="4" id="KW-1185">Reference proteome</keyword>
<dbReference type="EMBL" id="JAERRF010000010">
    <property type="protein sequence ID" value="MBL1098815.1"/>
    <property type="molecule type" value="Genomic_DNA"/>
</dbReference>
<dbReference type="InterPro" id="IPR006016">
    <property type="entry name" value="UspA"/>
</dbReference>
<gene>
    <name evidence="3" type="ORF">JK363_19530</name>
</gene>
<dbReference type="Pfam" id="PF00582">
    <property type="entry name" value="Usp"/>
    <property type="match status" value="2"/>
</dbReference>
<dbReference type="PANTHER" id="PTHR46553">
    <property type="entry name" value="ADENINE NUCLEOTIDE ALPHA HYDROLASES-LIKE SUPERFAMILY PROTEIN"/>
    <property type="match status" value="1"/>
</dbReference>
<evidence type="ECO:0000259" key="2">
    <source>
        <dbReference type="Pfam" id="PF00582"/>
    </source>
</evidence>
<dbReference type="PRINTS" id="PR01438">
    <property type="entry name" value="UNVRSLSTRESS"/>
</dbReference>
<feature type="domain" description="UspA" evidence="2">
    <location>
        <begin position="163"/>
        <end position="269"/>
    </location>
</feature>
<accession>A0ABS1NFZ0</accession>
<proteinExistence type="inferred from homology"/>
<reference evidence="3 4" key="1">
    <citation type="submission" date="2021-01" db="EMBL/GenBank/DDBJ databases">
        <title>WGS of actinomycetes isolated from Thailand.</title>
        <authorList>
            <person name="Thawai C."/>
        </authorList>
    </citation>
    <scope>NUCLEOTIDE SEQUENCE [LARGE SCALE GENOMIC DNA]</scope>
    <source>
        <strain evidence="3 4">CA1R205</strain>
    </source>
</reference>